<dbReference type="NCBIfam" id="TIGR00937">
    <property type="entry name" value="2A51"/>
    <property type="match status" value="1"/>
</dbReference>
<evidence type="ECO:0000313" key="8">
    <source>
        <dbReference type="EMBL" id="HGD13467.1"/>
    </source>
</evidence>
<evidence type="ECO:0000256" key="6">
    <source>
        <dbReference type="ARBA" id="ARBA00023136"/>
    </source>
</evidence>
<keyword evidence="6 7" id="KW-0472">Membrane</keyword>
<feature type="transmembrane region" description="Helical" evidence="7">
    <location>
        <begin position="311"/>
        <end position="333"/>
    </location>
</feature>
<gene>
    <name evidence="8" type="primary">chrA</name>
    <name evidence="8" type="ORF">ENX16_05250</name>
</gene>
<evidence type="ECO:0000256" key="1">
    <source>
        <dbReference type="ARBA" id="ARBA00004651"/>
    </source>
</evidence>
<dbReference type="PANTHER" id="PTHR43663">
    <property type="entry name" value="CHROMATE TRANSPORT PROTEIN-RELATED"/>
    <property type="match status" value="1"/>
</dbReference>
<proteinExistence type="inferred from homology"/>
<evidence type="ECO:0000256" key="7">
    <source>
        <dbReference type="SAM" id="Phobius"/>
    </source>
</evidence>
<comment type="similarity">
    <text evidence="2">Belongs to the chromate ion transporter (CHR) (TC 2.A.51) family.</text>
</comment>
<dbReference type="InterPro" id="IPR014047">
    <property type="entry name" value="Chr_Tranpt_l_chain"/>
</dbReference>
<evidence type="ECO:0000256" key="4">
    <source>
        <dbReference type="ARBA" id="ARBA00022692"/>
    </source>
</evidence>
<name>A0A7V3PU97_UNCW3</name>
<accession>A0A7V3PU97</accession>
<keyword evidence="3" id="KW-1003">Cell membrane</keyword>
<keyword evidence="5 7" id="KW-1133">Transmembrane helix</keyword>
<comment type="subcellular location">
    <subcellularLocation>
        <location evidence="1">Cell membrane</location>
        <topology evidence="1">Multi-pass membrane protein</topology>
    </subcellularLocation>
</comment>
<feature type="transmembrane region" description="Helical" evidence="7">
    <location>
        <begin position="80"/>
        <end position="103"/>
    </location>
</feature>
<protein>
    <submittedName>
        <fullName evidence="8">Chromate efflux transporter</fullName>
    </submittedName>
</protein>
<feature type="transmembrane region" description="Helical" evidence="7">
    <location>
        <begin position="6"/>
        <end position="32"/>
    </location>
</feature>
<feature type="transmembrane region" description="Helical" evidence="7">
    <location>
        <begin position="339"/>
        <end position="358"/>
    </location>
</feature>
<dbReference type="InterPro" id="IPR003370">
    <property type="entry name" value="Chromate_transpt"/>
</dbReference>
<reference evidence="8" key="1">
    <citation type="journal article" date="2020" name="mSystems">
        <title>Genome- and Community-Level Interaction Insights into Carbon Utilization and Element Cycling Functions of Hydrothermarchaeota in Hydrothermal Sediment.</title>
        <authorList>
            <person name="Zhou Z."/>
            <person name="Liu Y."/>
            <person name="Xu W."/>
            <person name="Pan J."/>
            <person name="Luo Z.H."/>
            <person name="Li M."/>
        </authorList>
    </citation>
    <scope>NUCLEOTIDE SEQUENCE [LARGE SCALE GENOMIC DNA]</scope>
    <source>
        <strain evidence="8">SpSt-914</strain>
    </source>
</reference>
<dbReference type="AlphaFoldDB" id="A0A7V3PU97"/>
<feature type="transmembrane region" description="Helical" evidence="7">
    <location>
        <begin position="145"/>
        <end position="174"/>
    </location>
</feature>
<feature type="transmembrane region" description="Helical" evidence="7">
    <location>
        <begin position="277"/>
        <end position="299"/>
    </location>
</feature>
<comment type="caution">
    <text evidence="8">The sequence shown here is derived from an EMBL/GenBank/DDBJ whole genome shotgun (WGS) entry which is preliminary data.</text>
</comment>
<feature type="transmembrane region" description="Helical" evidence="7">
    <location>
        <begin position="212"/>
        <end position="234"/>
    </location>
</feature>
<dbReference type="PANTHER" id="PTHR43663:SF1">
    <property type="entry name" value="CHROMATE TRANSPORTER"/>
    <property type="match status" value="1"/>
</dbReference>
<dbReference type="PIRSF" id="PIRSF004810">
    <property type="entry name" value="ChrA"/>
    <property type="match status" value="1"/>
</dbReference>
<feature type="transmembrane region" description="Helical" evidence="7">
    <location>
        <begin position="250"/>
        <end position="271"/>
    </location>
</feature>
<dbReference type="GO" id="GO:0005886">
    <property type="term" value="C:plasma membrane"/>
    <property type="evidence" value="ECO:0007669"/>
    <property type="project" value="UniProtKB-SubCell"/>
</dbReference>
<feature type="transmembrane region" description="Helical" evidence="7">
    <location>
        <begin position="186"/>
        <end position="206"/>
    </location>
</feature>
<dbReference type="InterPro" id="IPR052518">
    <property type="entry name" value="CHR_Transporter"/>
</dbReference>
<evidence type="ECO:0000256" key="5">
    <source>
        <dbReference type="ARBA" id="ARBA00022989"/>
    </source>
</evidence>
<dbReference type="EMBL" id="DTMZ01000119">
    <property type="protein sequence ID" value="HGD13467.1"/>
    <property type="molecule type" value="Genomic_DNA"/>
</dbReference>
<evidence type="ECO:0000256" key="2">
    <source>
        <dbReference type="ARBA" id="ARBA00005262"/>
    </source>
</evidence>
<sequence>MPSRVSLRAIALTFLKIGAVGFGGGVGMLALLRQEVVEKRKWVDDNDLSTAVAMGQMLPGPFVSNYAEFIGYRLAGIKGMAVSVVSLLLPGFILILLLGFLYLRYGELTAVQKSFTGIQPIVAAIVARATLEIGKGSVRDWRTGLIALFSAVAFFLRGDVLMVILTCGALGILLFNTCRCKTCFTILPLCIMPTVYNLVPTLPALVPKALELALVFFKMGTVIFGGGFAAIPFLQHEVVELRGWLTIREFTLAVALGQLTPGPVAIMSAFIGYRVLGISGALIATVGTFLPSALMLLWLINLYEKIRSNRFVKAFLAGVLPGVVGMLFFSTVLLTHSAITSFVLAVIGICAFVLLWRFHVEPVYLILIGALLGLSLS</sequence>
<keyword evidence="4 7" id="KW-0812">Transmembrane</keyword>
<dbReference type="GO" id="GO:0015109">
    <property type="term" value="F:chromate transmembrane transporter activity"/>
    <property type="evidence" value="ECO:0007669"/>
    <property type="project" value="InterPro"/>
</dbReference>
<evidence type="ECO:0000256" key="3">
    <source>
        <dbReference type="ARBA" id="ARBA00022475"/>
    </source>
</evidence>
<dbReference type="Pfam" id="PF02417">
    <property type="entry name" value="Chromate_transp"/>
    <property type="match status" value="2"/>
</dbReference>
<organism evidence="8">
    <name type="scientific">candidate division WOR-3 bacterium</name>
    <dbReference type="NCBI Taxonomy" id="2052148"/>
    <lineage>
        <taxon>Bacteria</taxon>
        <taxon>Bacteria division WOR-3</taxon>
    </lineage>
</organism>